<gene>
    <name evidence="8" type="ORF">CJP73_15835</name>
</gene>
<feature type="transmembrane region" description="Helical" evidence="6">
    <location>
        <begin position="125"/>
        <end position="142"/>
    </location>
</feature>
<reference evidence="8 9" key="1">
    <citation type="submission" date="2017-08" db="EMBL/GenBank/DDBJ databases">
        <title>Pusillimonas indicus sp. nov., a member of the family Alcaligenaceae isolated from surface seawater.</title>
        <authorList>
            <person name="Li J."/>
        </authorList>
    </citation>
    <scope>NUCLEOTIDE SEQUENCE [LARGE SCALE GENOMIC DNA]</scope>
    <source>
        <strain evidence="8 9">L52-1-41</strain>
    </source>
</reference>
<comment type="subcellular location">
    <subcellularLocation>
        <location evidence="1">Cell membrane</location>
        <topology evidence="1">Multi-pass membrane protein</topology>
    </subcellularLocation>
</comment>
<dbReference type="SUPFAM" id="SSF103481">
    <property type="entry name" value="Multidrug resistance efflux transporter EmrE"/>
    <property type="match status" value="2"/>
</dbReference>
<keyword evidence="4 6" id="KW-1133">Transmembrane helix</keyword>
<evidence type="ECO:0000256" key="1">
    <source>
        <dbReference type="ARBA" id="ARBA00004651"/>
    </source>
</evidence>
<dbReference type="GO" id="GO:0005886">
    <property type="term" value="C:plasma membrane"/>
    <property type="evidence" value="ECO:0007669"/>
    <property type="project" value="UniProtKB-SubCell"/>
</dbReference>
<feature type="transmembrane region" description="Helical" evidence="6">
    <location>
        <begin position="97"/>
        <end position="116"/>
    </location>
</feature>
<evidence type="ECO:0000313" key="9">
    <source>
        <dbReference type="Proteomes" id="UP000266206"/>
    </source>
</evidence>
<feature type="domain" description="EamA" evidence="7">
    <location>
        <begin position="6"/>
        <end position="139"/>
    </location>
</feature>
<organism evidence="8 9">
    <name type="scientific">Neopusillimonas maritima</name>
    <dbReference type="NCBI Taxonomy" id="2026239"/>
    <lineage>
        <taxon>Bacteria</taxon>
        <taxon>Pseudomonadati</taxon>
        <taxon>Pseudomonadota</taxon>
        <taxon>Betaproteobacteria</taxon>
        <taxon>Burkholderiales</taxon>
        <taxon>Alcaligenaceae</taxon>
        <taxon>Neopusillimonas</taxon>
    </lineage>
</organism>
<accession>A0A3A1YP12</accession>
<evidence type="ECO:0000256" key="3">
    <source>
        <dbReference type="ARBA" id="ARBA00022692"/>
    </source>
</evidence>
<evidence type="ECO:0000313" key="8">
    <source>
        <dbReference type="EMBL" id="RIY38979.1"/>
    </source>
</evidence>
<dbReference type="PANTHER" id="PTHR32322">
    <property type="entry name" value="INNER MEMBRANE TRANSPORTER"/>
    <property type="match status" value="1"/>
</dbReference>
<feature type="transmembrane region" description="Helical" evidence="6">
    <location>
        <begin position="31"/>
        <end position="51"/>
    </location>
</feature>
<dbReference type="InterPro" id="IPR050638">
    <property type="entry name" value="AA-Vitamin_Transporters"/>
</dbReference>
<dbReference type="Pfam" id="PF00892">
    <property type="entry name" value="EamA"/>
    <property type="match status" value="2"/>
</dbReference>
<feature type="transmembrane region" description="Helical" evidence="6">
    <location>
        <begin position="214"/>
        <end position="235"/>
    </location>
</feature>
<feature type="transmembrane region" description="Helical" evidence="6">
    <location>
        <begin position="148"/>
        <end position="169"/>
    </location>
</feature>
<feature type="transmembrane region" description="Helical" evidence="6">
    <location>
        <begin position="181"/>
        <end position="202"/>
    </location>
</feature>
<evidence type="ECO:0000256" key="4">
    <source>
        <dbReference type="ARBA" id="ARBA00022989"/>
    </source>
</evidence>
<dbReference type="InterPro" id="IPR037185">
    <property type="entry name" value="EmrE-like"/>
</dbReference>
<keyword evidence="2" id="KW-1003">Cell membrane</keyword>
<evidence type="ECO:0000256" key="5">
    <source>
        <dbReference type="ARBA" id="ARBA00023136"/>
    </source>
</evidence>
<protein>
    <submittedName>
        <fullName evidence="8">EamA family transporter</fullName>
    </submittedName>
</protein>
<evidence type="ECO:0000256" key="2">
    <source>
        <dbReference type="ARBA" id="ARBA00022475"/>
    </source>
</evidence>
<evidence type="ECO:0000256" key="6">
    <source>
        <dbReference type="SAM" id="Phobius"/>
    </source>
</evidence>
<feature type="transmembrane region" description="Helical" evidence="6">
    <location>
        <begin position="247"/>
        <end position="266"/>
    </location>
</feature>
<sequence>MVIYKAYALLALATLFWAANSIAGKFAVGHVSPMIIVTIRWASVMVALYLFKKDQIAADWAVIRPRLSYLLVLGAIGFTGFSVALFYALIYTTAVNASIMQGGTPLFVFAASFILFSSRIVKEQALGFILSFIGVIIVAVQGELANLFALNINFGDALMLLAILSYGVYTAALRSKPRIHWTSLMFVLCLGATLASLPLLFIEAAQGATQLPDAQGWLAVAYIIIFPSLLGQVFFIRAVELIGGNRASLFINLLPIWGALLAVTLVGETFHLYHATALVLIFAGIGLAEYGGRKLSRRKA</sequence>
<dbReference type="PANTHER" id="PTHR32322:SF18">
    <property type="entry name" value="S-ADENOSYLMETHIONINE_S-ADENOSYLHOMOCYSTEINE TRANSPORTER"/>
    <property type="match status" value="1"/>
</dbReference>
<feature type="domain" description="EamA" evidence="7">
    <location>
        <begin position="154"/>
        <end position="287"/>
    </location>
</feature>
<dbReference type="AlphaFoldDB" id="A0A3A1YP12"/>
<dbReference type="EMBL" id="NQYH01000024">
    <property type="protein sequence ID" value="RIY38979.1"/>
    <property type="molecule type" value="Genomic_DNA"/>
</dbReference>
<feature type="transmembrane region" description="Helical" evidence="6">
    <location>
        <begin position="67"/>
        <end position="91"/>
    </location>
</feature>
<name>A0A3A1YP12_9BURK</name>
<dbReference type="OrthoDB" id="4167046at2"/>
<dbReference type="RefSeq" id="WP_119517064.1">
    <property type="nucleotide sequence ID" value="NZ_NQYH01000024.1"/>
</dbReference>
<evidence type="ECO:0000259" key="7">
    <source>
        <dbReference type="Pfam" id="PF00892"/>
    </source>
</evidence>
<dbReference type="Proteomes" id="UP000266206">
    <property type="component" value="Unassembled WGS sequence"/>
</dbReference>
<feature type="transmembrane region" description="Helical" evidence="6">
    <location>
        <begin position="272"/>
        <end position="290"/>
    </location>
</feature>
<comment type="caution">
    <text evidence="8">The sequence shown here is derived from an EMBL/GenBank/DDBJ whole genome shotgun (WGS) entry which is preliminary data.</text>
</comment>
<keyword evidence="3 6" id="KW-0812">Transmembrane</keyword>
<proteinExistence type="predicted"/>
<dbReference type="InterPro" id="IPR000620">
    <property type="entry name" value="EamA_dom"/>
</dbReference>
<keyword evidence="5 6" id="KW-0472">Membrane</keyword>